<protein>
    <recommendedName>
        <fullName evidence="4">Secreted protein</fullName>
    </recommendedName>
</protein>
<proteinExistence type="predicted"/>
<feature type="signal peptide" evidence="1">
    <location>
        <begin position="1"/>
        <end position="24"/>
    </location>
</feature>
<gene>
    <name evidence="2" type="ORF">KC19_5G031000</name>
</gene>
<accession>A0A8T0HY40</accession>
<dbReference type="AlphaFoldDB" id="A0A8T0HY40"/>
<dbReference type="Proteomes" id="UP000822688">
    <property type="component" value="Chromosome 5"/>
</dbReference>
<organism evidence="2 3">
    <name type="scientific">Ceratodon purpureus</name>
    <name type="common">Fire moss</name>
    <name type="synonym">Dicranum purpureum</name>
    <dbReference type="NCBI Taxonomy" id="3225"/>
    <lineage>
        <taxon>Eukaryota</taxon>
        <taxon>Viridiplantae</taxon>
        <taxon>Streptophyta</taxon>
        <taxon>Embryophyta</taxon>
        <taxon>Bryophyta</taxon>
        <taxon>Bryophytina</taxon>
        <taxon>Bryopsida</taxon>
        <taxon>Dicranidae</taxon>
        <taxon>Pseudoditrichales</taxon>
        <taxon>Ditrichaceae</taxon>
        <taxon>Ceratodon</taxon>
    </lineage>
</organism>
<reference evidence="2" key="1">
    <citation type="submission" date="2020-06" db="EMBL/GenBank/DDBJ databases">
        <title>WGS assembly of Ceratodon purpureus strain R40.</title>
        <authorList>
            <person name="Carey S.B."/>
            <person name="Jenkins J."/>
            <person name="Shu S."/>
            <person name="Lovell J.T."/>
            <person name="Sreedasyam A."/>
            <person name="Maumus F."/>
            <person name="Tiley G.P."/>
            <person name="Fernandez-Pozo N."/>
            <person name="Barry K."/>
            <person name="Chen C."/>
            <person name="Wang M."/>
            <person name="Lipzen A."/>
            <person name="Daum C."/>
            <person name="Saski C.A."/>
            <person name="Payton A.C."/>
            <person name="Mcbreen J.C."/>
            <person name="Conrad R.E."/>
            <person name="Kollar L.M."/>
            <person name="Olsson S."/>
            <person name="Huttunen S."/>
            <person name="Landis J.B."/>
            <person name="Wickett N.J."/>
            <person name="Johnson M.G."/>
            <person name="Rensing S.A."/>
            <person name="Grimwood J."/>
            <person name="Schmutz J."/>
            <person name="Mcdaniel S.F."/>
        </authorList>
    </citation>
    <scope>NUCLEOTIDE SEQUENCE</scope>
    <source>
        <strain evidence="2">R40</strain>
    </source>
</reference>
<name>A0A8T0HY40_CERPU</name>
<keyword evidence="3" id="KW-1185">Reference proteome</keyword>
<evidence type="ECO:0000313" key="2">
    <source>
        <dbReference type="EMBL" id="KAG0575786.1"/>
    </source>
</evidence>
<evidence type="ECO:0000313" key="3">
    <source>
        <dbReference type="Proteomes" id="UP000822688"/>
    </source>
</evidence>
<comment type="caution">
    <text evidence="2">The sequence shown here is derived from an EMBL/GenBank/DDBJ whole genome shotgun (WGS) entry which is preliminary data.</text>
</comment>
<keyword evidence="1" id="KW-0732">Signal</keyword>
<dbReference type="EMBL" id="CM026425">
    <property type="protein sequence ID" value="KAG0575786.1"/>
    <property type="molecule type" value="Genomic_DNA"/>
</dbReference>
<feature type="chain" id="PRO_5035724913" description="Secreted protein" evidence="1">
    <location>
        <begin position="25"/>
        <end position="62"/>
    </location>
</feature>
<evidence type="ECO:0008006" key="4">
    <source>
        <dbReference type="Google" id="ProtNLM"/>
    </source>
</evidence>
<sequence length="62" mass="6643">MITSSKPKIFLLLQLSSLCGVAQCACCGTVLNLITLVMFTKTCTIPLYGNTITGLPHGKQKK</sequence>
<evidence type="ECO:0000256" key="1">
    <source>
        <dbReference type="SAM" id="SignalP"/>
    </source>
</evidence>